<dbReference type="EMBL" id="JBDODL010001638">
    <property type="protein sequence ID" value="MES1921693.1"/>
    <property type="molecule type" value="Genomic_DNA"/>
</dbReference>
<organism evidence="1 2">
    <name type="scientific">Bonamia ostreae</name>
    <dbReference type="NCBI Taxonomy" id="126728"/>
    <lineage>
        <taxon>Eukaryota</taxon>
        <taxon>Sar</taxon>
        <taxon>Rhizaria</taxon>
        <taxon>Endomyxa</taxon>
        <taxon>Ascetosporea</taxon>
        <taxon>Haplosporida</taxon>
        <taxon>Bonamia</taxon>
    </lineage>
</organism>
<gene>
    <name evidence="1" type="ORF">MHBO_003223</name>
</gene>
<reference evidence="1 2" key="1">
    <citation type="journal article" date="2024" name="BMC Biol.">
        <title>Comparative genomics of Ascetosporea gives new insight into the evolutionary basis for animal parasitism in Rhizaria.</title>
        <authorList>
            <person name="Hiltunen Thoren M."/>
            <person name="Onut-Brannstrom I."/>
            <person name="Alfjorden A."/>
            <person name="Peckova H."/>
            <person name="Swords F."/>
            <person name="Hooper C."/>
            <person name="Holzer A.S."/>
            <person name="Bass D."/>
            <person name="Burki F."/>
        </authorList>
    </citation>
    <scope>NUCLEOTIDE SEQUENCE [LARGE SCALE GENOMIC DNA]</scope>
    <source>
        <strain evidence="1">20-A016</strain>
    </source>
</reference>
<dbReference type="PROSITE" id="PS51257">
    <property type="entry name" value="PROKAR_LIPOPROTEIN"/>
    <property type="match status" value="1"/>
</dbReference>
<sequence>MRTMENSRVFLNVASVGACAVDELIQMSSGRIYIRPIQRSLPIDETKKTLVSSDYEECHNCGSLINLENLRDHGKECRVCFKQYLKSEA</sequence>
<evidence type="ECO:0008006" key="3">
    <source>
        <dbReference type="Google" id="ProtNLM"/>
    </source>
</evidence>
<comment type="caution">
    <text evidence="1">The sequence shown here is derived from an EMBL/GenBank/DDBJ whole genome shotgun (WGS) entry which is preliminary data.</text>
</comment>
<name>A0ABV2APV0_9EUKA</name>
<evidence type="ECO:0000313" key="2">
    <source>
        <dbReference type="Proteomes" id="UP001439008"/>
    </source>
</evidence>
<accession>A0ABV2APV0</accession>
<evidence type="ECO:0000313" key="1">
    <source>
        <dbReference type="EMBL" id="MES1921693.1"/>
    </source>
</evidence>
<proteinExistence type="predicted"/>
<keyword evidence="2" id="KW-1185">Reference proteome</keyword>
<dbReference type="Proteomes" id="UP001439008">
    <property type="component" value="Unassembled WGS sequence"/>
</dbReference>
<protein>
    <recommendedName>
        <fullName evidence="3">DksA C4-type domain-containing protein</fullName>
    </recommendedName>
</protein>